<feature type="signal peptide" evidence="1">
    <location>
        <begin position="1"/>
        <end position="36"/>
    </location>
</feature>
<gene>
    <name evidence="2" type="ORF">B0T24DRAFT_607131</name>
</gene>
<evidence type="ECO:0008006" key="4">
    <source>
        <dbReference type="Google" id="ProtNLM"/>
    </source>
</evidence>
<reference evidence="2" key="2">
    <citation type="submission" date="2023-06" db="EMBL/GenBank/DDBJ databases">
        <authorList>
            <consortium name="Lawrence Berkeley National Laboratory"/>
            <person name="Haridas S."/>
            <person name="Hensen N."/>
            <person name="Bonometti L."/>
            <person name="Westerberg I."/>
            <person name="Brannstrom I.O."/>
            <person name="Guillou S."/>
            <person name="Cros-Aarteil S."/>
            <person name="Calhoun S."/>
            <person name="Kuo A."/>
            <person name="Mondo S."/>
            <person name="Pangilinan J."/>
            <person name="Riley R."/>
            <person name="Labutti K."/>
            <person name="Andreopoulos B."/>
            <person name="Lipzen A."/>
            <person name="Chen C."/>
            <person name="Yanf M."/>
            <person name="Daum C."/>
            <person name="Ng V."/>
            <person name="Clum A."/>
            <person name="Steindorff A."/>
            <person name="Ohm R."/>
            <person name="Martin F."/>
            <person name="Silar P."/>
            <person name="Natvig D."/>
            <person name="Lalanne C."/>
            <person name="Gautier V."/>
            <person name="Ament-Velasquez S.L."/>
            <person name="Kruys A."/>
            <person name="Hutchinson M.I."/>
            <person name="Powell A.J."/>
            <person name="Barry K."/>
            <person name="Miller A.N."/>
            <person name="Grigoriev I.V."/>
            <person name="Debuchy R."/>
            <person name="Gladieux P."/>
            <person name="Thoren M.H."/>
            <person name="Johannesson H."/>
        </authorList>
    </citation>
    <scope>NUCLEOTIDE SEQUENCE</scope>
    <source>
        <strain evidence="2">CBS 958.72</strain>
    </source>
</reference>
<accession>A0AAE0TYF1</accession>
<feature type="chain" id="PRO_5042255404" description="Secreted protein" evidence="1">
    <location>
        <begin position="37"/>
        <end position="121"/>
    </location>
</feature>
<proteinExistence type="predicted"/>
<reference evidence="2" key="1">
    <citation type="journal article" date="2023" name="Mol. Phylogenet. Evol.">
        <title>Genome-scale phylogeny and comparative genomics of the fungal order Sordariales.</title>
        <authorList>
            <person name="Hensen N."/>
            <person name="Bonometti L."/>
            <person name="Westerberg I."/>
            <person name="Brannstrom I.O."/>
            <person name="Guillou S."/>
            <person name="Cros-Aarteil S."/>
            <person name="Calhoun S."/>
            <person name="Haridas S."/>
            <person name="Kuo A."/>
            <person name="Mondo S."/>
            <person name="Pangilinan J."/>
            <person name="Riley R."/>
            <person name="LaButti K."/>
            <person name="Andreopoulos B."/>
            <person name="Lipzen A."/>
            <person name="Chen C."/>
            <person name="Yan M."/>
            <person name="Daum C."/>
            <person name="Ng V."/>
            <person name="Clum A."/>
            <person name="Steindorff A."/>
            <person name="Ohm R.A."/>
            <person name="Martin F."/>
            <person name="Silar P."/>
            <person name="Natvig D.O."/>
            <person name="Lalanne C."/>
            <person name="Gautier V."/>
            <person name="Ament-Velasquez S.L."/>
            <person name="Kruys A."/>
            <person name="Hutchinson M.I."/>
            <person name="Powell A.J."/>
            <person name="Barry K."/>
            <person name="Miller A.N."/>
            <person name="Grigoriev I.V."/>
            <person name="Debuchy R."/>
            <person name="Gladieux P."/>
            <person name="Hiltunen Thoren M."/>
            <person name="Johannesson H."/>
        </authorList>
    </citation>
    <scope>NUCLEOTIDE SEQUENCE</scope>
    <source>
        <strain evidence="2">CBS 958.72</strain>
    </source>
</reference>
<evidence type="ECO:0000313" key="2">
    <source>
        <dbReference type="EMBL" id="KAK3384009.1"/>
    </source>
</evidence>
<name>A0AAE0TYF1_9PEZI</name>
<dbReference type="AlphaFoldDB" id="A0AAE0TYF1"/>
<protein>
    <recommendedName>
        <fullName evidence="4">Secreted protein</fullName>
    </recommendedName>
</protein>
<evidence type="ECO:0000313" key="3">
    <source>
        <dbReference type="Proteomes" id="UP001287356"/>
    </source>
</evidence>
<sequence>MTWGHSQLLGTLRASSALHLAATAALSACLPALCLPLPCRSGEGGTCHWNYLVRLPTRGPAHVCRSLPCGKPGQRGRYFSFHGTPLYWAQGIVCMYQMLCTYLRYVCTREIGDGAVCLSTA</sequence>
<dbReference type="Proteomes" id="UP001287356">
    <property type="component" value="Unassembled WGS sequence"/>
</dbReference>
<organism evidence="2 3">
    <name type="scientific">Lasiosphaeria ovina</name>
    <dbReference type="NCBI Taxonomy" id="92902"/>
    <lineage>
        <taxon>Eukaryota</taxon>
        <taxon>Fungi</taxon>
        <taxon>Dikarya</taxon>
        <taxon>Ascomycota</taxon>
        <taxon>Pezizomycotina</taxon>
        <taxon>Sordariomycetes</taxon>
        <taxon>Sordariomycetidae</taxon>
        <taxon>Sordariales</taxon>
        <taxon>Lasiosphaeriaceae</taxon>
        <taxon>Lasiosphaeria</taxon>
    </lineage>
</organism>
<dbReference type="EMBL" id="JAULSN010000001">
    <property type="protein sequence ID" value="KAK3384009.1"/>
    <property type="molecule type" value="Genomic_DNA"/>
</dbReference>
<evidence type="ECO:0000256" key="1">
    <source>
        <dbReference type="SAM" id="SignalP"/>
    </source>
</evidence>
<keyword evidence="1" id="KW-0732">Signal</keyword>
<keyword evidence="3" id="KW-1185">Reference proteome</keyword>
<comment type="caution">
    <text evidence="2">The sequence shown here is derived from an EMBL/GenBank/DDBJ whole genome shotgun (WGS) entry which is preliminary data.</text>
</comment>